<dbReference type="OrthoDB" id="415359at2759"/>
<reference evidence="2" key="1">
    <citation type="submission" date="2017-11" db="EMBL/GenBank/DDBJ databases">
        <authorList>
            <person name="Lima N.C."/>
            <person name="Parody-Merino A.M."/>
            <person name="Battley P.F."/>
            <person name="Fidler A.E."/>
            <person name="Prosdocimi F."/>
        </authorList>
    </citation>
    <scope>NUCLEOTIDE SEQUENCE [LARGE SCALE GENOMIC DNA]</scope>
</reference>
<reference evidence="2" key="2">
    <citation type="submission" date="2017-12" db="EMBL/GenBank/DDBJ databases">
        <title>Genome sequence of the Bar-tailed Godwit (Limosa lapponica baueri).</title>
        <authorList>
            <person name="Lima N.C.B."/>
            <person name="Parody-Merino A.M."/>
            <person name="Battley P.F."/>
            <person name="Fidler A.E."/>
            <person name="Prosdocimi F."/>
        </authorList>
    </citation>
    <scope>NUCLEOTIDE SEQUENCE [LARGE SCALE GENOMIC DNA]</scope>
</reference>
<organism evidence="1 2">
    <name type="scientific">Limosa lapponica baueri</name>
    <dbReference type="NCBI Taxonomy" id="1758121"/>
    <lineage>
        <taxon>Eukaryota</taxon>
        <taxon>Metazoa</taxon>
        <taxon>Chordata</taxon>
        <taxon>Craniata</taxon>
        <taxon>Vertebrata</taxon>
        <taxon>Euteleostomi</taxon>
        <taxon>Archelosauria</taxon>
        <taxon>Archosauria</taxon>
        <taxon>Dinosauria</taxon>
        <taxon>Saurischia</taxon>
        <taxon>Theropoda</taxon>
        <taxon>Coelurosauria</taxon>
        <taxon>Aves</taxon>
        <taxon>Neognathae</taxon>
        <taxon>Neoaves</taxon>
        <taxon>Charadriiformes</taxon>
        <taxon>Scolopacidae</taxon>
        <taxon>Limosa</taxon>
    </lineage>
</organism>
<sequence>MGPDGIHPQVQSELTNIIARSLSYLWKAMVTQDHDVLILGAPELDAVLQMESHQSGVEGENHLPQPAGHASFDTTQDAVGLLGCECTLSTHVELLIPQQLQILLGRAFLNPFSPQPVFLPGVALTQVQDLASALLSLSRFTQGHFLSLSRSRWMSSHPTGMSTTPLSLVSSANLLRVNSNSPCNKDAKQHRSQYRPLRNATRHCSRLGR</sequence>
<accession>A0A2I0U7N2</accession>
<evidence type="ECO:0000313" key="2">
    <source>
        <dbReference type="Proteomes" id="UP000233556"/>
    </source>
</evidence>
<proteinExistence type="predicted"/>
<gene>
    <name evidence="1" type="ORF">llap_7679</name>
</gene>
<protein>
    <submittedName>
        <fullName evidence="1">Uncharacterized protein</fullName>
    </submittedName>
</protein>
<evidence type="ECO:0000313" key="1">
    <source>
        <dbReference type="EMBL" id="PKU42021.1"/>
    </source>
</evidence>
<keyword evidence="2" id="KW-1185">Reference proteome</keyword>
<dbReference type="AlphaFoldDB" id="A0A2I0U7N2"/>
<dbReference type="EMBL" id="KZ506042">
    <property type="protein sequence ID" value="PKU42021.1"/>
    <property type="molecule type" value="Genomic_DNA"/>
</dbReference>
<dbReference type="Proteomes" id="UP000233556">
    <property type="component" value="Unassembled WGS sequence"/>
</dbReference>
<name>A0A2I0U7N2_LIMLA</name>